<feature type="region of interest" description="Disordered" evidence="1">
    <location>
        <begin position="1"/>
        <end position="22"/>
    </location>
</feature>
<dbReference type="Proteomes" id="UP001515480">
    <property type="component" value="Unassembled WGS sequence"/>
</dbReference>
<sequence length="110" mass="11933">MPDHKGTFMEEQVAGNPNVGKIPSGKYAGKNIFDKDVPGDEMIKGLLKMMPVGARTCTYLPADAVATLSKDETKDWSSLPGVQTFQDGPYLDDWSTVPPQIAAKYSTAPR</sequence>
<dbReference type="EMBL" id="JBGBPQ010000003">
    <property type="protein sequence ID" value="KAL1526840.1"/>
    <property type="molecule type" value="Genomic_DNA"/>
</dbReference>
<organism evidence="2 3">
    <name type="scientific">Prymnesium parvum</name>
    <name type="common">Toxic golden alga</name>
    <dbReference type="NCBI Taxonomy" id="97485"/>
    <lineage>
        <taxon>Eukaryota</taxon>
        <taxon>Haptista</taxon>
        <taxon>Haptophyta</taxon>
        <taxon>Prymnesiophyceae</taxon>
        <taxon>Prymnesiales</taxon>
        <taxon>Prymnesiaceae</taxon>
        <taxon>Prymnesium</taxon>
    </lineage>
</organism>
<name>A0AB34K1Q7_PRYPA</name>
<evidence type="ECO:0000256" key="1">
    <source>
        <dbReference type="SAM" id="MobiDB-lite"/>
    </source>
</evidence>
<evidence type="ECO:0000313" key="3">
    <source>
        <dbReference type="Proteomes" id="UP001515480"/>
    </source>
</evidence>
<protein>
    <submittedName>
        <fullName evidence="2">Uncharacterized protein</fullName>
    </submittedName>
</protein>
<accession>A0AB34K1Q7</accession>
<evidence type="ECO:0000313" key="2">
    <source>
        <dbReference type="EMBL" id="KAL1526840.1"/>
    </source>
</evidence>
<gene>
    <name evidence="2" type="ORF">AB1Y20_015532</name>
</gene>
<proteinExistence type="predicted"/>
<reference evidence="2 3" key="1">
    <citation type="journal article" date="2024" name="Science">
        <title>Giant polyketide synthase enzymes in the biosynthesis of giant marine polyether toxins.</title>
        <authorList>
            <person name="Fallon T.R."/>
            <person name="Shende V.V."/>
            <person name="Wierzbicki I.H."/>
            <person name="Pendleton A.L."/>
            <person name="Watervoot N.F."/>
            <person name="Auber R.P."/>
            <person name="Gonzalez D.J."/>
            <person name="Wisecaver J.H."/>
            <person name="Moore B.S."/>
        </authorList>
    </citation>
    <scope>NUCLEOTIDE SEQUENCE [LARGE SCALE GENOMIC DNA]</scope>
    <source>
        <strain evidence="2 3">12B1</strain>
    </source>
</reference>
<keyword evidence="3" id="KW-1185">Reference proteome</keyword>
<dbReference type="AlphaFoldDB" id="A0AB34K1Q7"/>
<comment type="caution">
    <text evidence="2">The sequence shown here is derived from an EMBL/GenBank/DDBJ whole genome shotgun (WGS) entry which is preliminary data.</text>
</comment>